<dbReference type="EMBL" id="VSRR010000708">
    <property type="protein sequence ID" value="MPC18750.1"/>
    <property type="molecule type" value="Genomic_DNA"/>
</dbReference>
<keyword evidence="2" id="KW-1185">Reference proteome</keyword>
<name>A0A5B7DBW3_PORTR</name>
<organism evidence="1 2">
    <name type="scientific">Portunus trituberculatus</name>
    <name type="common">Swimming crab</name>
    <name type="synonym">Neptunus trituberculatus</name>
    <dbReference type="NCBI Taxonomy" id="210409"/>
    <lineage>
        <taxon>Eukaryota</taxon>
        <taxon>Metazoa</taxon>
        <taxon>Ecdysozoa</taxon>
        <taxon>Arthropoda</taxon>
        <taxon>Crustacea</taxon>
        <taxon>Multicrustacea</taxon>
        <taxon>Malacostraca</taxon>
        <taxon>Eumalacostraca</taxon>
        <taxon>Eucarida</taxon>
        <taxon>Decapoda</taxon>
        <taxon>Pleocyemata</taxon>
        <taxon>Brachyura</taxon>
        <taxon>Eubrachyura</taxon>
        <taxon>Portunoidea</taxon>
        <taxon>Portunidae</taxon>
        <taxon>Portuninae</taxon>
        <taxon>Portunus</taxon>
    </lineage>
</organism>
<protein>
    <submittedName>
        <fullName evidence="1">Uncharacterized protein</fullName>
    </submittedName>
</protein>
<accession>A0A5B7DBW3</accession>
<evidence type="ECO:0000313" key="2">
    <source>
        <dbReference type="Proteomes" id="UP000324222"/>
    </source>
</evidence>
<dbReference type="Proteomes" id="UP000324222">
    <property type="component" value="Unassembled WGS sequence"/>
</dbReference>
<reference evidence="1 2" key="1">
    <citation type="submission" date="2019-05" db="EMBL/GenBank/DDBJ databases">
        <title>Another draft genome of Portunus trituberculatus and its Hox gene families provides insights of decapod evolution.</title>
        <authorList>
            <person name="Jeong J.-H."/>
            <person name="Song I."/>
            <person name="Kim S."/>
            <person name="Choi T."/>
            <person name="Kim D."/>
            <person name="Ryu S."/>
            <person name="Kim W."/>
        </authorList>
    </citation>
    <scope>NUCLEOTIDE SEQUENCE [LARGE SCALE GENOMIC DNA]</scope>
    <source>
        <tissue evidence="1">Muscle</tissue>
    </source>
</reference>
<comment type="caution">
    <text evidence="1">The sequence shown here is derived from an EMBL/GenBank/DDBJ whole genome shotgun (WGS) entry which is preliminary data.</text>
</comment>
<evidence type="ECO:0000313" key="1">
    <source>
        <dbReference type="EMBL" id="MPC18750.1"/>
    </source>
</evidence>
<dbReference type="AlphaFoldDB" id="A0A5B7DBW3"/>
<gene>
    <name evidence="1" type="ORF">E2C01_011643</name>
</gene>
<proteinExistence type="predicted"/>
<sequence>MPGLLRRLGGYRSDSSAAVARCADVGTPVPDLWRDVLHLLTDARDLFASCYVVAGMTRPSPFLYTLLQQ</sequence>